<dbReference type="Pfam" id="PF18758">
    <property type="entry name" value="KDZ"/>
    <property type="match status" value="1"/>
</dbReference>
<dbReference type="OrthoDB" id="3364670at2759"/>
<sequence length="106" mass="12277">MTSAGEKQHYALVLLKYLFEHLPKTTTVGLLYDIGCQLERSCRKWRLLDEEILSRLKFGISVFHAYGYQWPCQIIYHPRKCVGFGLSDGEGCEHLWSSLKMLIPTL</sequence>
<protein>
    <submittedName>
        <fullName evidence="1">Uncharacterized protein</fullName>
    </submittedName>
</protein>
<organism evidence="1 2">
    <name type="scientific">Pisolithus microcarpus 441</name>
    <dbReference type="NCBI Taxonomy" id="765257"/>
    <lineage>
        <taxon>Eukaryota</taxon>
        <taxon>Fungi</taxon>
        <taxon>Dikarya</taxon>
        <taxon>Basidiomycota</taxon>
        <taxon>Agaricomycotina</taxon>
        <taxon>Agaricomycetes</taxon>
        <taxon>Agaricomycetidae</taxon>
        <taxon>Boletales</taxon>
        <taxon>Sclerodermatineae</taxon>
        <taxon>Pisolithaceae</taxon>
        <taxon>Pisolithus</taxon>
    </lineage>
</organism>
<evidence type="ECO:0000313" key="1">
    <source>
        <dbReference type="EMBL" id="KIK22967.1"/>
    </source>
</evidence>
<dbReference type="PANTHER" id="PTHR33096:SF1">
    <property type="entry name" value="CXC1-LIKE CYSTEINE CLUSTER ASSOCIATED WITH KDZ TRANSPOSASES DOMAIN-CONTAINING PROTEIN"/>
    <property type="match status" value="1"/>
</dbReference>
<dbReference type="Proteomes" id="UP000054018">
    <property type="component" value="Unassembled WGS sequence"/>
</dbReference>
<dbReference type="HOGENOM" id="CLU_091791_1_0_1"/>
<reference evidence="2" key="2">
    <citation type="submission" date="2015-01" db="EMBL/GenBank/DDBJ databases">
        <title>Evolutionary Origins and Diversification of the Mycorrhizal Mutualists.</title>
        <authorList>
            <consortium name="DOE Joint Genome Institute"/>
            <consortium name="Mycorrhizal Genomics Consortium"/>
            <person name="Kohler A."/>
            <person name="Kuo A."/>
            <person name="Nagy L.G."/>
            <person name="Floudas D."/>
            <person name="Copeland A."/>
            <person name="Barry K.W."/>
            <person name="Cichocki N."/>
            <person name="Veneault-Fourrey C."/>
            <person name="LaButti K."/>
            <person name="Lindquist E.A."/>
            <person name="Lipzen A."/>
            <person name="Lundell T."/>
            <person name="Morin E."/>
            <person name="Murat C."/>
            <person name="Riley R."/>
            <person name="Ohm R."/>
            <person name="Sun H."/>
            <person name="Tunlid A."/>
            <person name="Henrissat B."/>
            <person name="Grigoriev I.V."/>
            <person name="Hibbett D.S."/>
            <person name="Martin F."/>
        </authorList>
    </citation>
    <scope>NUCLEOTIDE SEQUENCE [LARGE SCALE GENOMIC DNA]</scope>
    <source>
        <strain evidence="2">441</strain>
    </source>
</reference>
<dbReference type="STRING" id="765257.A0A0C9ZKM7"/>
<keyword evidence="2" id="KW-1185">Reference proteome</keyword>
<dbReference type="InterPro" id="IPR040521">
    <property type="entry name" value="KDZ"/>
</dbReference>
<proteinExistence type="predicted"/>
<name>A0A0C9ZKM7_9AGAM</name>
<dbReference type="AlphaFoldDB" id="A0A0C9ZKM7"/>
<dbReference type="EMBL" id="KN833732">
    <property type="protein sequence ID" value="KIK22967.1"/>
    <property type="molecule type" value="Genomic_DNA"/>
</dbReference>
<dbReference type="PANTHER" id="PTHR33096">
    <property type="entry name" value="CXC2 DOMAIN-CONTAINING PROTEIN"/>
    <property type="match status" value="1"/>
</dbReference>
<reference evidence="1 2" key="1">
    <citation type="submission" date="2014-04" db="EMBL/GenBank/DDBJ databases">
        <authorList>
            <consortium name="DOE Joint Genome Institute"/>
            <person name="Kuo A."/>
            <person name="Kohler A."/>
            <person name="Costa M.D."/>
            <person name="Nagy L.G."/>
            <person name="Floudas D."/>
            <person name="Copeland A."/>
            <person name="Barry K.W."/>
            <person name="Cichocki N."/>
            <person name="Veneault-Fourrey C."/>
            <person name="LaButti K."/>
            <person name="Lindquist E.A."/>
            <person name="Lipzen A."/>
            <person name="Lundell T."/>
            <person name="Morin E."/>
            <person name="Murat C."/>
            <person name="Sun H."/>
            <person name="Tunlid A."/>
            <person name="Henrissat B."/>
            <person name="Grigoriev I.V."/>
            <person name="Hibbett D.S."/>
            <person name="Martin F."/>
            <person name="Nordberg H.P."/>
            <person name="Cantor M.N."/>
            <person name="Hua S.X."/>
        </authorList>
    </citation>
    <scope>NUCLEOTIDE SEQUENCE [LARGE SCALE GENOMIC DNA]</scope>
    <source>
        <strain evidence="1 2">441</strain>
    </source>
</reference>
<accession>A0A0C9ZKM7</accession>
<gene>
    <name evidence="1" type="ORF">PISMIDRAFT_101438</name>
</gene>
<evidence type="ECO:0000313" key="2">
    <source>
        <dbReference type="Proteomes" id="UP000054018"/>
    </source>
</evidence>